<dbReference type="EMBL" id="ACJW02000005">
    <property type="protein sequence ID" value="EEP67050.1"/>
    <property type="molecule type" value="Genomic_DNA"/>
</dbReference>
<dbReference type="STRING" id="629741.GCWU000324_02620"/>
<evidence type="ECO:0000313" key="2">
    <source>
        <dbReference type="Proteomes" id="UP000003009"/>
    </source>
</evidence>
<comment type="caution">
    <text evidence="1">The sequence shown here is derived from an EMBL/GenBank/DDBJ whole genome shotgun (WGS) entry which is preliminary data.</text>
</comment>
<evidence type="ECO:0000313" key="1">
    <source>
        <dbReference type="EMBL" id="EEP67050.1"/>
    </source>
</evidence>
<sequence length="72" mass="8321">MSAAHRHFASQQSYGDLLFGDEPSPFHFGFQAAVGILQKLQPEMRGSGVQRKMAWCADWLRNRQPETRIKRF</sequence>
<accession>C4GLP9</accession>
<dbReference type="Proteomes" id="UP000003009">
    <property type="component" value="Unassembled WGS sequence"/>
</dbReference>
<reference evidence="1" key="1">
    <citation type="submission" date="2009-04" db="EMBL/GenBank/DDBJ databases">
        <authorList>
            <person name="Weinstock G."/>
            <person name="Sodergren E."/>
            <person name="Clifton S."/>
            <person name="Fulton L."/>
            <person name="Fulton B."/>
            <person name="Courtney L."/>
            <person name="Fronick C."/>
            <person name="Harrison M."/>
            <person name="Strong C."/>
            <person name="Farmer C."/>
            <person name="Delahaunty K."/>
            <person name="Markovic C."/>
            <person name="Hall O."/>
            <person name="Minx P."/>
            <person name="Tomlinson C."/>
            <person name="Mitreva M."/>
            <person name="Nelson J."/>
            <person name="Hou S."/>
            <person name="Wollam A."/>
            <person name="Pepin K.H."/>
            <person name="Johnson M."/>
            <person name="Bhonagiri V."/>
            <person name="Nash W.E."/>
            <person name="Warren W."/>
            <person name="Chinwalla A."/>
            <person name="Mardis E.R."/>
            <person name="Wilson R.K."/>
        </authorList>
    </citation>
    <scope>NUCLEOTIDE SEQUENCE [LARGE SCALE GENOMIC DNA]</scope>
    <source>
        <strain evidence="1">ATCC 51147</strain>
    </source>
</reference>
<keyword evidence="2" id="KW-1185">Reference proteome</keyword>
<dbReference type="AlphaFoldDB" id="C4GLP9"/>
<protein>
    <submittedName>
        <fullName evidence="1">Uncharacterized protein</fullName>
    </submittedName>
</protein>
<dbReference type="HOGENOM" id="CLU_2717005_0_0_4"/>
<organism evidence="1 2">
    <name type="scientific">Kingella oralis ATCC 51147</name>
    <dbReference type="NCBI Taxonomy" id="629741"/>
    <lineage>
        <taxon>Bacteria</taxon>
        <taxon>Pseudomonadati</taxon>
        <taxon>Pseudomonadota</taxon>
        <taxon>Betaproteobacteria</taxon>
        <taxon>Neisseriales</taxon>
        <taxon>Neisseriaceae</taxon>
        <taxon>Kingella</taxon>
    </lineage>
</organism>
<proteinExistence type="predicted"/>
<name>C4GLP9_9NEIS</name>
<gene>
    <name evidence="1" type="ORF">GCWU000324_02620</name>
</gene>